<gene>
    <name evidence="1" type="ordered locus">Tery_0605</name>
</gene>
<organism evidence="1">
    <name type="scientific">Trichodesmium erythraeum (strain IMS101)</name>
    <dbReference type="NCBI Taxonomy" id="203124"/>
    <lineage>
        <taxon>Bacteria</taxon>
        <taxon>Bacillati</taxon>
        <taxon>Cyanobacteriota</taxon>
        <taxon>Cyanophyceae</taxon>
        <taxon>Oscillatoriophycideae</taxon>
        <taxon>Oscillatoriales</taxon>
        <taxon>Microcoleaceae</taxon>
        <taxon>Trichodesmium</taxon>
    </lineage>
</organism>
<name>Q118M5_TRIEI</name>
<reference evidence="1" key="1">
    <citation type="submission" date="2006-06" db="EMBL/GenBank/DDBJ databases">
        <title>Complete sequence of Trichodesmium erythraeum IMS101.</title>
        <authorList>
            <consortium name="US DOE Joint Genome Institute"/>
            <person name="Copeland A."/>
            <person name="Lucas S."/>
            <person name="Lapidus A."/>
            <person name="Barry K."/>
            <person name="Detter J.C."/>
            <person name="Glavina del Rio T."/>
            <person name="Hammon N."/>
            <person name="Israni S."/>
            <person name="Dalin E."/>
            <person name="Tice H."/>
            <person name="Pitluck S."/>
            <person name="Kiss H."/>
            <person name="Munk A.C."/>
            <person name="Brettin T."/>
            <person name="Bruce D."/>
            <person name="Han C."/>
            <person name="Tapia R."/>
            <person name="Gilna P."/>
            <person name="Schmutz J."/>
            <person name="Larimer F."/>
            <person name="Land M."/>
            <person name="Hauser L."/>
            <person name="Kyrpides N."/>
            <person name="Kim E."/>
            <person name="Richardson P."/>
        </authorList>
    </citation>
    <scope>NUCLEOTIDE SEQUENCE [LARGE SCALE GENOMIC DNA]</scope>
    <source>
        <strain evidence="1">IMS101</strain>
    </source>
</reference>
<accession>Q118M5</accession>
<evidence type="ECO:0000313" key="1">
    <source>
        <dbReference type="EMBL" id="ABG50049.1"/>
    </source>
</evidence>
<dbReference type="EMBL" id="CP000393">
    <property type="protein sequence ID" value="ABG50049.1"/>
    <property type="molecule type" value="Genomic_DNA"/>
</dbReference>
<dbReference type="HOGENOM" id="CLU_2686745_0_0_3"/>
<dbReference type="AlphaFoldDB" id="Q118M5"/>
<sequence>MGPRFRIFLTRKQEKKLLKLRTEDLPQKVKDRPEVISFLGMMTIQYFPDPGITAIHSAKNCYFSDEATIISLVT</sequence>
<dbReference type="OrthoDB" id="534731at2"/>
<protein>
    <submittedName>
        <fullName evidence="1">Uncharacterized protein</fullName>
    </submittedName>
</protein>
<proteinExistence type="predicted"/>
<dbReference type="KEGG" id="ter:Tery_0605"/>
<dbReference type="RefSeq" id="WP_011610443.1">
    <property type="nucleotide sequence ID" value="NC_008312.1"/>
</dbReference>